<protein>
    <recommendedName>
        <fullName evidence="2">GFO/IDH/MocA-like oxidoreductase domain-containing protein</fullName>
    </recommendedName>
</protein>
<dbReference type="Gene3D" id="3.40.50.720">
    <property type="entry name" value="NAD(P)-binding Rossmann-like Domain"/>
    <property type="match status" value="1"/>
</dbReference>
<dbReference type="PANTHER" id="PTHR42840">
    <property type="entry name" value="NAD(P)-BINDING ROSSMANN-FOLD SUPERFAMILY PROTEIN-RELATED"/>
    <property type="match status" value="1"/>
</dbReference>
<feature type="non-terminal residue" evidence="3">
    <location>
        <position position="1"/>
    </location>
</feature>
<evidence type="ECO:0000256" key="1">
    <source>
        <dbReference type="ARBA" id="ARBA00023002"/>
    </source>
</evidence>
<dbReference type="InterPro" id="IPR002347">
    <property type="entry name" value="SDR_fam"/>
</dbReference>
<dbReference type="GO" id="GO:0006740">
    <property type="term" value="P:NADPH regeneration"/>
    <property type="evidence" value="ECO:0007669"/>
    <property type="project" value="TreeGrafter"/>
</dbReference>
<feature type="non-terminal residue" evidence="3">
    <location>
        <position position="223"/>
    </location>
</feature>
<evidence type="ECO:0000313" key="3">
    <source>
        <dbReference type="EMBL" id="GAH87023.1"/>
    </source>
</evidence>
<dbReference type="AlphaFoldDB" id="X1KYL4"/>
<gene>
    <name evidence="3" type="ORF">S03H2_63714</name>
</gene>
<proteinExistence type="predicted"/>
<feature type="domain" description="GFO/IDH/MocA-like oxidoreductase" evidence="2">
    <location>
        <begin position="54"/>
        <end position="178"/>
    </location>
</feature>
<dbReference type="SUPFAM" id="SSF51735">
    <property type="entry name" value="NAD(P)-binding Rossmann-fold domains"/>
    <property type="match status" value="1"/>
</dbReference>
<organism evidence="3">
    <name type="scientific">marine sediment metagenome</name>
    <dbReference type="NCBI Taxonomy" id="412755"/>
    <lineage>
        <taxon>unclassified sequences</taxon>
        <taxon>metagenomes</taxon>
        <taxon>ecological metagenomes</taxon>
    </lineage>
</organism>
<dbReference type="InterPro" id="IPR036291">
    <property type="entry name" value="NAD(P)-bd_dom_sf"/>
</dbReference>
<dbReference type="EMBL" id="BARU01041309">
    <property type="protein sequence ID" value="GAH87023.1"/>
    <property type="molecule type" value="Genomic_DNA"/>
</dbReference>
<accession>X1KYL4</accession>
<dbReference type="PANTHER" id="PTHR42840:SF3">
    <property type="entry name" value="BINDING ROSSMANN FOLD OXIDOREDUCTASE, PUTATIVE (AFU_ORTHOLOGUE AFUA_2G10240)-RELATED"/>
    <property type="match status" value="1"/>
</dbReference>
<keyword evidence="1" id="KW-0560">Oxidoreductase</keyword>
<name>X1KYL4_9ZZZZ</name>
<reference evidence="3" key="1">
    <citation type="journal article" date="2014" name="Front. Microbiol.">
        <title>High frequency of phylogenetically diverse reductive dehalogenase-homologous genes in deep subseafloor sedimentary metagenomes.</title>
        <authorList>
            <person name="Kawai M."/>
            <person name="Futagami T."/>
            <person name="Toyoda A."/>
            <person name="Takaki Y."/>
            <person name="Nishi S."/>
            <person name="Hori S."/>
            <person name="Arai W."/>
            <person name="Tsubouchi T."/>
            <person name="Morono Y."/>
            <person name="Uchiyama I."/>
            <person name="Ito T."/>
            <person name="Fujiyama A."/>
            <person name="Inagaki F."/>
            <person name="Takami H."/>
        </authorList>
    </citation>
    <scope>NUCLEOTIDE SEQUENCE</scope>
    <source>
        <strain evidence="3">Expedition CK06-06</strain>
    </source>
</reference>
<comment type="caution">
    <text evidence="3">The sequence shown here is derived from an EMBL/GenBank/DDBJ whole genome shotgun (WGS) entry which is preliminary data.</text>
</comment>
<dbReference type="SUPFAM" id="SSF55347">
    <property type="entry name" value="Glyceraldehyde-3-phosphate dehydrogenase-like, C-terminal domain"/>
    <property type="match status" value="1"/>
</dbReference>
<sequence>PEMIKVGKGSIVNIASEAGIVGIKNQVVYNVSKAAEENKVKIQIGFIRRFDSSFQAAKEAINRGEIGNVVLVKSLTRGPSIPQRWQYDVKASNGSLAEVNSHDIDTLRWFTGSEFAEVYAIAGNYRCQEAGEEFPDFYDNVSLLARFENGMQGFMDGAVSVGYGYEARVEVLGTIGVIFIGQPAEGSMVTCSTEKGLFRPNVKSWRNLFREAYAKEDRDFIQS</sequence>
<dbReference type="GO" id="GO:0016491">
    <property type="term" value="F:oxidoreductase activity"/>
    <property type="evidence" value="ECO:0007669"/>
    <property type="project" value="UniProtKB-KW"/>
</dbReference>
<dbReference type="Pfam" id="PF00106">
    <property type="entry name" value="adh_short"/>
    <property type="match status" value="1"/>
</dbReference>
<dbReference type="Pfam" id="PF22725">
    <property type="entry name" value="GFO_IDH_MocA_C3"/>
    <property type="match status" value="1"/>
</dbReference>
<dbReference type="InterPro" id="IPR055170">
    <property type="entry name" value="GFO_IDH_MocA-like_dom"/>
</dbReference>
<evidence type="ECO:0000259" key="2">
    <source>
        <dbReference type="Pfam" id="PF22725"/>
    </source>
</evidence>
<dbReference type="GO" id="GO:0005737">
    <property type="term" value="C:cytoplasm"/>
    <property type="evidence" value="ECO:0007669"/>
    <property type="project" value="TreeGrafter"/>
</dbReference>
<dbReference type="Gene3D" id="3.30.360.10">
    <property type="entry name" value="Dihydrodipicolinate Reductase, domain 2"/>
    <property type="match status" value="1"/>
</dbReference>